<dbReference type="EMBL" id="JAHUTJ010065604">
    <property type="protein sequence ID" value="MED6289246.1"/>
    <property type="molecule type" value="Genomic_DNA"/>
</dbReference>
<gene>
    <name evidence="1" type="ORF">CHARACLAT_000760</name>
</gene>
<evidence type="ECO:0000313" key="1">
    <source>
        <dbReference type="EMBL" id="MED6289246.1"/>
    </source>
</evidence>
<organism evidence="1 2">
    <name type="scientific">Characodon lateralis</name>
    <dbReference type="NCBI Taxonomy" id="208331"/>
    <lineage>
        <taxon>Eukaryota</taxon>
        <taxon>Metazoa</taxon>
        <taxon>Chordata</taxon>
        <taxon>Craniata</taxon>
        <taxon>Vertebrata</taxon>
        <taxon>Euteleostomi</taxon>
        <taxon>Actinopterygii</taxon>
        <taxon>Neopterygii</taxon>
        <taxon>Teleostei</taxon>
        <taxon>Neoteleostei</taxon>
        <taxon>Acanthomorphata</taxon>
        <taxon>Ovalentaria</taxon>
        <taxon>Atherinomorphae</taxon>
        <taxon>Cyprinodontiformes</taxon>
        <taxon>Goodeidae</taxon>
        <taxon>Characodon</taxon>
    </lineage>
</organism>
<dbReference type="Proteomes" id="UP001352852">
    <property type="component" value="Unassembled WGS sequence"/>
</dbReference>
<proteinExistence type="predicted"/>
<evidence type="ECO:0000313" key="2">
    <source>
        <dbReference type="Proteomes" id="UP001352852"/>
    </source>
</evidence>
<keyword evidence="2" id="KW-1185">Reference proteome</keyword>
<accession>A0ABU7ER05</accession>
<sequence length="51" mass="5703">RAAHFIPALPSLIFCSISSAQQSAALFSLSPPQEFRLCPPQIFIWTDTQRL</sequence>
<protein>
    <submittedName>
        <fullName evidence="1">Uncharacterized protein</fullName>
    </submittedName>
</protein>
<feature type="non-terminal residue" evidence="1">
    <location>
        <position position="1"/>
    </location>
</feature>
<reference evidence="1 2" key="1">
    <citation type="submission" date="2021-06" db="EMBL/GenBank/DDBJ databases">
        <authorList>
            <person name="Palmer J.M."/>
        </authorList>
    </citation>
    <scope>NUCLEOTIDE SEQUENCE [LARGE SCALE GENOMIC DNA]</scope>
    <source>
        <strain evidence="1 2">CL_MEX2019</strain>
        <tissue evidence="1">Muscle</tissue>
    </source>
</reference>
<comment type="caution">
    <text evidence="1">The sequence shown here is derived from an EMBL/GenBank/DDBJ whole genome shotgun (WGS) entry which is preliminary data.</text>
</comment>
<name>A0ABU7ER05_9TELE</name>